<evidence type="ECO:0000313" key="6">
    <source>
        <dbReference type="Proteomes" id="UP000443090"/>
    </source>
</evidence>
<name>A0A8H8RKE0_9HELO</name>
<keyword evidence="6" id="KW-1185">Reference proteome</keyword>
<dbReference type="OrthoDB" id="1606438at2759"/>
<evidence type="ECO:0000256" key="3">
    <source>
        <dbReference type="ARBA" id="ARBA00022691"/>
    </source>
</evidence>
<dbReference type="GO" id="GO:0008171">
    <property type="term" value="F:O-methyltransferase activity"/>
    <property type="evidence" value="ECO:0007669"/>
    <property type="project" value="InterPro"/>
</dbReference>
<dbReference type="InterPro" id="IPR001077">
    <property type="entry name" value="COMT_C"/>
</dbReference>
<dbReference type="PROSITE" id="PS51683">
    <property type="entry name" value="SAM_OMT_II"/>
    <property type="match status" value="1"/>
</dbReference>
<keyword evidence="1 5" id="KW-0489">Methyltransferase</keyword>
<dbReference type="Proteomes" id="UP000443090">
    <property type="component" value="Unassembled WGS sequence"/>
</dbReference>
<evidence type="ECO:0000256" key="2">
    <source>
        <dbReference type="ARBA" id="ARBA00022679"/>
    </source>
</evidence>
<proteinExistence type="predicted"/>
<dbReference type="InterPro" id="IPR036390">
    <property type="entry name" value="WH_DNA-bd_sf"/>
</dbReference>
<organism evidence="5 6">
    <name type="scientific">Lachnellula occidentalis</name>
    <dbReference type="NCBI Taxonomy" id="215460"/>
    <lineage>
        <taxon>Eukaryota</taxon>
        <taxon>Fungi</taxon>
        <taxon>Dikarya</taxon>
        <taxon>Ascomycota</taxon>
        <taxon>Pezizomycotina</taxon>
        <taxon>Leotiomycetes</taxon>
        <taxon>Helotiales</taxon>
        <taxon>Lachnaceae</taxon>
        <taxon>Lachnellula</taxon>
    </lineage>
</organism>
<comment type="caution">
    <text evidence="5">The sequence shown here is derived from an EMBL/GenBank/DDBJ whole genome shotgun (WGS) entry which is preliminary data.</text>
</comment>
<dbReference type="EMBL" id="QGMI01000740">
    <property type="protein sequence ID" value="TVY37151.1"/>
    <property type="molecule type" value="Genomic_DNA"/>
</dbReference>
<feature type="domain" description="O-methyltransferase C-terminal" evidence="4">
    <location>
        <begin position="177"/>
        <end position="401"/>
    </location>
</feature>
<reference evidence="5 6" key="1">
    <citation type="submission" date="2018-05" db="EMBL/GenBank/DDBJ databases">
        <title>Genome sequencing and assembly of the regulated plant pathogen Lachnellula willkommii and related sister species for the development of diagnostic species identification markers.</title>
        <authorList>
            <person name="Giroux E."/>
            <person name="Bilodeau G."/>
        </authorList>
    </citation>
    <scope>NUCLEOTIDE SEQUENCE [LARGE SCALE GENOMIC DNA]</scope>
    <source>
        <strain evidence="5 6">CBS 160.35</strain>
    </source>
</reference>
<keyword evidence="3" id="KW-0949">S-adenosyl-L-methionine</keyword>
<dbReference type="InterPro" id="IPR036388">
    <property type="entry name" value="WH-like_DNA-bd_sf"/>
</dbReference>
<dbReference type="Pfam" id="PF00891">
    <property type="entry name" value="Methyltransf_2"/>
    <property type="match status" value="1"/>
</dbReference>
<accession>A0A8H8RKE0</accession>
<gene>
    <name evidence="5" type="primary">bik3_1</name>
    <name evidence="5" type="ORF">LOCC1_G008230</name>
</gene>
<evidence type="ECO:0000256" key="1">
    <source>
        <dbReference type="ARBA" id="ARBA00022603"/>
    </source>
</evidence>
<sequence length="425" mass="47113">MSTIKELGERIASNSALVERWLDSKNFRMPSFEQDAESEFPDTAGELKIEAARMAVIDDTSALHDLLLGPREVLARVWGSCIDVAAQHCIYHFNILPAIPLDGGATYAEISAKVGLSEGKVKSLVRKAALNRMLREDVPDHVIHTASSALLLRNRNMMDYYGIFVEQWFPTSAKLAEALEKFKDSTSAQDTAFGLAFNTQDTLFQLIEKNPELQARFVGAMKGVGMDPSQSHKHAITGYPWAELGDATVVDASSIIGGSTGFLCVELAKRYPSLNLVVEDYKNNVEQGAAQLLPELAHRVKFVPHDFFDLQPVAGAEIYILRHICHDWSAENCIKIIRQIVPAMKPGSKILLVEVIVSPPDIAMSSIAERYIRIRDLNMVQLLNAQERSESEWREIISAAGSNLELTRILTPPNSTDSIIEISLR</sequence>
<evidence type="ECO:0000259" key="4">
    <source>
        <dbReference type="Pfam" id="PF00891"/>
    </source>
</evidence>
<evidence type="ECO:0000313" key="5">
    <source>
        <dbReference type="EMBL" id="TVY37151.1"/>
    </source>
</evidence>
<dbReference type="GO" id="GO:0032259">
    <property type="term" value="P:methylation"/>
    <property type="evidence" value="ECO:0007669"/>
    <property type="project" value="UniProtKB-KW"/>
</dbReference>
<dbReference type="AlphaFoldDB" id="A0A8H8RKE0"/>
<dbReference type="InterPro" id="IPR029063">
    <property type="entry name" value="SAM-dependent_MTases_sf"/>
</dbReference>
<dbReference type="PANTHER" id="PTHR43712">
    <property type="entry name" value="PUTATIVE (AFU_ORTHOLOGUE AFUA_4G14580)-RELATED"/>
    <property type="match status" value="1"/>
</dbReference>
<dbReference type="PANTHER" id="PTHR43712:SF5">
    <property type="entry name" value="O-METHYLTRANSFERASE ASQN-RELATED"/>
    <property type="match status" value="1"/>
</dbReference>
<dbReference type="InterPro" id="IPR016461">
    <property type="entry name" value="COMT-like"/>
</dbReference>
<dbReference type="Gene3D" id="3.40.50.150">
    <property type="entry name" value="Vaccinia Virus protein VP39"/>
    <property type="match status" value="1"/>
</dbReference>
<protein>
    <submittedName>
        <fullName evidence="5">O-methyltransferase</fullName>
    </submittedName>
</protein>
<keyword evidence="2 5" id="KW-0808">Transferase</keyword>
<dbReference type="Gene3D" id="1.10.10.10">
    <property type="entry name" value="Winged helix-like DNA-binding domain superfamily/Winged helix DNA-binding domain"/>
    <property type="match status" value="1"/>
</dbReference>
<dbReference type="SUPFAM" id="SSF53335">
    <property type="entry name" value="S-adenosyl-L-methionine-dependent methyltransferases"/>
    <property type="match status" value="1"/>
</dbReference>
<dbReference type="SUPFAM" id="SSF46785">
    <property type="entry name" value="Winged helix' DNA-binding domain"/>
    <property type="match status" value="1"/>
</dbReference>